<dbReference type="Pfam" id="PF00023">
    <property type="entry name" value="Ank"/>
    <property type="match status" value="2"/>
</dbReference>
<evidence type="ECO:0000256" key="2">
    <source>
        <dbReference type="ARBA" id="ARBA00023043"/>
    </source>
</evidence>
<keyword evidence="1" id="KW-0677">Repeat</keyword>
<reference evidence="5 6" key="1">
    <citation type="submission" date="2017-06" db="EMBL/GenBank/DDBJ databases">
        <title>A platform for efficient transgenesis in Macrostomum lignano, a flatworm model organism for stem cell research.</title>
        <authorList>
            <person name="Berezikov E."/>
        </authorList>
    </citation>
    <scope>NUCLEOTIDE SEQUENCE [LARGE SCALE GENOMIC DNA]</scope>
    <source>
        <strain evidence="5">DV1</strain>
        <tissue evidence="5">Whole organism</tissue>
    </source>
</reference>
<evidence type="ECO:0000313" key="6">
    <source>
        <dbReference type="Proteomes" id="UP000215902"/>
    </source>
</evidence>
<evidence type="ECO:0000256" key="4">
    <source>
        <dbReference type="SAM" id="MobiDB-lite"/>
    </source>
</evidence>
<dbReference type="Gene3D" id="1.25.40.20">
    <property type="entry name" value="Ankyrin repeat-containing domain"/>
    <property type="match status" value="4"/>
</dbReference>
<gene>
    <name evidence="5" type="ORF">BOX15_Mlig010833g3</name>
</gene>
<proteinExistence type="predicted"/>
<evidence type="ECO:0000256" key="3">
    <source>
        <dbReference type="PROSITE-ProRule" id="PRU00023"/>
    </source>
</evidence>
<keyword evidence="6" id="KW-1185">Reference proteome</keyword>
<evidence type="ECO:0000256" key="1">
    <source>
        <dbReference type="ARBA" id="ARBA00022737"/>
    </source>
</evidence>
<feature type="compositionally biased region" description="Basic and acidic residues" evidence="4">
    <location>
        <begin position="346"/>
        <end position="356"/>
    </location>
</feature>
<protein>
    <recommendedName>
        <fullName evidence="7">ANK_REP_REGION domain-containing protein</fullName>
    </recommendedName>
</protein>
<dbReference type="PANTHER" id="PTHR24198:SF165">
    <property type="entry name" value="ANKYRIN REPEAT-CONTAINING PROTEIN-RELATED"/>
    <property type="match status" value="1"/>
</dbReference>
<name>A0A267G9X2_9PLAT</name>
<evidence type="ECO:0008006" key="7">
    <source>
        <dbReference type="Google" id="ProtNLM"/>
    </source>
</evidence>
<dbReference type="AlphaFoldDB" id="A0A267G9X2"/>
<feature type="region of interest" description="Disordered" evidence="4">
    <location>
        <begin position="303"/>
        <end position="365"/>
    </location>
</feature>
<dbReference type="Pfam" id="PF12796">
    <property type="entry name" value="Ank_2"/>
    <property type="match status" value="2"/>
</dbReference>
<dbReference type="InterPro" id="IPR002110">
    <property type="entry name" value="Ankyrin_rpt"/>
</dbReference>
<accession>A0A267G9X2</accession>
<comment type="caution">
    <text evidence="5">The sequence shown here is derived from an EMBL/GenBank/DDBJ whole genome shotgun (WGS) entry which is preliminary data.</text>
</comment>
<keyword evidence="2 3" id="KW-0040">ANK repeat</keyword>
<evidence type="ECO:0000313" key="5">
    <source>
        <dbReference type="EMBL" id="PAA82828.1"/>
    </source>
</evidence>
<dbReference type="PROSITE" id="PS50297">
    <property type="entry name" value="ANK_REP_REGION"/>
    <property type="match status" value="3"/>
</dbReference>
<feature type="repeat" description="ANK" evidence="3">
    <location>
        <begin position="555"/>
        <end position="587"/>
    </location>
</feature>
<feature type="repeat" description="ANK" evidence="3">
    <location>
        <begin position="406"/>
        <end position="438"/>
    </location>
</feature>
<sequence>MIQNSRHGFDEHDVRLYQPHYIHRLCQDNDTKALTRTLASDKTGVNLRDQNDMTPLQLTVVTADPPYLDSLMARLIQNGADVDARVASNGNTALHLAILYSKESNAELSVPILLHEGASPNIRNHLGKTPFDYALANGYRRLAELLASVEDDPSLARTIDPYMWSPQAAAAVKATPEELRAAIRSGDLSKAGTLMRQAAQLAYHTSCVPLHWAVTESPKQKQMLQQLLDNEADPQQVDEQGETAITLAIKAMNHDQEMLRSIYLLLLAGVPKGHRNSEGQDALSLARQLGYTDVEELLLTGRNPDAAPAKKHVTIVVPPPPPSTQRAPPPKKDKEPPPPPPPPKQTPREPPPKRSGGDPNAFTGPYHKLHEIAMQKTGSTQMAKDMEQLFAANPGLNPDIVTNDDVGDTALHIVVRDQKVKAIEFLLEKNATVNVKNKQRETPLILSRNGPWGYDSNIEAMLMQANKRQLAEKKQRVKAAAAAAAATSKLNAASKDASDRRKPADDPVNRFTGEYHRLHELVMQNKPGAKIAEEVEAMFQAHPGLNPDLQTNDDIGDTALHMAVRDQRPAVIRCLLSHDATVSIRNKKKETPLTLSRDGPWGKDQEIEDMLLEANKKQIAAKRSAAN</sequence>
<dbReference type="EMBL" id="NIVC01000446">
    <property type="protein sequence ID" value="PAA82828.1"/>
    <property type="molecule type" value="Genomic_DNA"/>
</dbReference>
<dbReference type="SMART" id="SM00248">
    <property type="entry name" value="ANK"/>
    <property type="match status" value="6"/>
</dbReference>
<dbReference type="PANTHER" id="PTHR24198">
    <property type="entry name" value="ANKYRIN REPEAT AND PROTEIN KINASE DOMAIN-CONTAINING PROTEIN"/>
    <property type="match status" value="1"/>
</dbReference>
<organism evidence="5 6">
    <name type="scientific">Macrostomum lignano</name>
    <dbReference type="NCBI Taxonomy" id="282301"/>
    <lineage>
        <taxon>Eukaryota</taxon>
        <taxon>Metazoa</taxon>
        <taxon>Spiralia</taxon>
        <taxon>Lophotrochozoa</taxon>
        <taxon>Platyhelminthes</taxon>
        <taxon>Rhabditophora</taxon>
        <taxon>Macrostomorpha</taxon>
        <taxon>Macrostomida</taxon>
        <taxon>Macrostomidae</taxon>
        <taxon>Macrostomum</taxon>
    </lineage>
</organism>
<feature type="compositionally biased region" description="Basic and acidic residues" evidence="4">
    <location>
        <begin position="496"/>
        <end position="508"/>
    </location>
</feature>
<dbReference type="SUPFAM" id="SSF48403">
    <property type="entry name" value="Ankyrin repeat"/>
    <property type="match status" value="2"/>
</dbReference>
<dbReference type="Proteomes" id="UP000215902">
    <property type="component" value="Unassembled WGS sequence"/>
</dbReference>
<dbReference type="STRING" id="282301.A0A267G9X2"/>
<feature type="repeat" description="ANK" evidence="3">
    <location>
        <begin position="89"/>
        <end position="125"/>
    </location>
</feature>
<dbReference type="OrthoDB" id="2157354at2759"/>
<dbReference type="InterPro" id="IPR036770">
    <property type="entry name" value="Ankyrin_rpt-contain_sf"/>
</dbReference>
<dbReference type="PROSITE" id="PS50088">
    <property type="entry name" value="ANK_REPEAT"/>
    <property type="match status" value="3"/>
</dbReference>
<feature type="region of interest" description="Disordered" evidence="4">
    <location>
        <begin position="488"/>
        <end position="508"/>
    </location>
</feature>